<feature type="compositionally biased region" description="Polar residues" evidence="1">
    <location>
        <begin position="11"/>
        <end position="25"/>
    </location>
</feature>
<dbReference type="Proteomes" id="UP000017836">
    <property type="component" value="Unassembled WGS sequence"/>
</dbReference>
<dbReference type="Gramene" id="ERN04709">
    <property type="protein sequence ID" value="ERN04709"/>
    <property type="gene ID" value="AMTR_s00076p00186680"/>
</dbReference>
<evidence type="ECO:0000313" key="2">
    <source>
        <dbReference type="EMBL" id="ERN04709.1"/>
    </source>
</evidence>
<accession>W1PAM0</accession>
<protein>
    <submittedName>
        <fullName evidence="2">Uncharacterized protein</fullName>
    </submittedName>
</protein>
<feature type="region of interest" description="Disordered" evidence="1">
    <location>
        <begin position="1"/>
        <end position="63"/>
    </location>
</feature>
<dbReference type="EMBL" id="KI394182">
    <property type="protein sequence ID" value="ERN04709.1"/>
    <property type="molecule type" value="Genomic_DNA"/>
</dbReference>
<dbReference type="HOGENOM" id="CLU_2888751_0_0_1"/>
<sequence>MSRSTLRGERSSSYATAPTKNSVRSLSPAAPRSKALPSARPAHRAHPLIEDDDSGEFSLASFS</sequence>
<keyword evidence="3" id="KW-1185">Reference proteome</keyword>
<feature type="compositionally biased region" description="Basic and acidic residues" evidence="1">
    <location>
        <begin position="1"/>
        <end position="10"/>
    </location>
</feature>
<gene>
    <name evidence="2" type="ORF">AMTR_s00076p00186680</name>
</gene>
<reference evidence="3" key="1">
    <citation type="journal article" date="2013" name="Science">
        <title>The Amborella genome and the evolution of flowering plants.</title>
        <authorList>
            <consortium name="Amborella Genome Project"/>
        </authorList>
    </citation>
    <scope>NUCLEOTIDE SEQUENCE [LARGE SCALE GENOMIC DNA]</scope>
</reference>
<organism evidence="2 3">
    <name type="scientific">Amborella trichopoda</name>
    <dbReference type="NCBI Taxonomy" id="13333"/>
    <lineage>
        <taxon>Eukaryota</taxon>
        <taxon>Viridiplantae</taxon>
        <taxon>Streptophyta</taxon>
        <taxon>Embryophyta</taxon>
        <taxon>Tracheophyta</taxon>
        <taxon>Spermatophyta</taxon>
        <taxon>Magnoliopsida</taxon>
        <taxon>Amborellales</taxon>
        <taxon>Amborellaceae</taxon>
        <taxon>Amborella</taxon>
    </lineage>
</organism>
<evidence type="ECO:0000256" key="1">
    <source>
        <dbReference type="SAM" id="MobiDB-lite"/>
    </source>
</evidence>
<proteinExistence type="predicted"/>
<evidence type="ECO:0000313" key="3">
    <source>
        <dbReference type="Proteomes" id="UP000017836"/>
    </source>
</evidence>
<name>W1PAM0_AMBTC</name>
<dbReference type="AlphaFoldDB" id="W1PAM0"/>